<evidence type="ECO:0000256" key="1">
    <source>
        <dbReference type="SAM" id="MobiDB-lite"/>
    </source>
</evidence>
<keyword evidence="2" id="KW-1133">Transmembrane helix</keyword>
<keyword evidence="4" id="KW-1185">Reference proteome</keyword>
<feature type="transmembrane region" description="Helical" evidence="2">
    <location>
        <begin position="62"/>
        <end position="84"/>
    </location>
</feature>
<feature type="region of interest" description="Disordered" evidence="1">
    <location>
        <begin position="130"/>
        <end position="187"/>
    </location>
</feature>
<dbReference type="Proteomes" id="UP000799118">
    <property type="component" value="Unassembled WGS sequence"/>
</dbReference>
<gene>
    <name evidence="3" type="ORF">BT96DRAFT_950222</name>
</gene>
<evidence type="ECO:0000313" key="4">
    <source>
        <dbReference type="Proteomes" id="UP000799118"/>
    </source>
</evidence>
<sequence>MLRSLPSLTCEQLLVSCFRTITSTTIFNSKPKSSKSERTENKIDIVILADNRIKKQEMKPRILTLTLLSNVCGMGMPGLAGFRVGLVQGWAPGTHPAYPTTFKHWASAFTYSSFIYGNFCNYVVGTSTNQANKSTKPLKPSKKKRNNIVISDSDEEPDNNNTDQDGDGSDDAIVDTTKAEKAKRGDD</sequence>
<keyword evidence="2" id="KW-0812">Transmembrane</keyword>
<name>A0A6A4GHG7_9AGAR</name>
<keyword evidence="2" id="KW-0472">Membrane</keyword>
<organism evidence="3 4">
    <name type="scientific">Gymnopus androsaceus JB14</name>
    <dbReference type="NCBI Taxonomy" id="1447944"/>
    <lineage>
        <taxon>Eukaryota</taxon>
        <taxon>Fungi</taxon>
        <taxon>Dikarya</taxon>
        <taxon>Basidiomycota</taxon>
        <taxon>Agaricomycotina</taxon>
        <taxon>Agaricomycetes</taxon>
        <taxon>Agaricomycetidae</taxon>
        <taxon>Agaricales</taxon>
        <taxon>Marasmiineae</taxon>
        <taxon>Omphalotaceae</taxon>
        <taxon>Gymnopus</taxon>
    </lineage>
</organism>
<feature type="compositionally biased region" description="Acidic residues" evidence="1">
    <location>
        <begin position="152"/>
        <end position="173"/>
    </location>
</feature>
<proteinExistence type="predicted"/>
<accession>A0A6A4GHG7</accession>
<dbReference type="EMBL" id="ML770059">
    <property type="protein sequence ID" value="KAE9384920.1"/>
    <property type="molecule type" value="Genomic_DNA"/>
</dbReference>
<feature type="transmembrane region" description="Helical" evidence="2">
    <location>
        <begin position="104"/>
        <end position="124"/>
    </location>
</feature>
<dbReference type="AlphaFoldDB" id="A0A6A4GHG7"/>
<evidence type="ECO:0000313" key="3">
    <source>
        <dbReference type="EMBL" id="KAE9384920.1"/>
    </source>
</evidence>
<evidence type="ECO:0000256" key="2">
    <source>
        <dbReference type="SAM" id="Phobius"/>
    </source>
</evidence>
<protein>
    <submittedName>
        <fullName evidence="3">Uncharacterized protein</fullName>
    </submittedName>
</protein>
<feature type="compositionally biased region" description="Basic and acidic residues" evidence="1">
    <location>
        <begin position="177"/>
        <end position="187"/>
    </location>
</feature>
<reference evidence="3" key="1">
    <citation type="journal article" date="2019" name="Environ. Microbiol.">
        <title>Fungal ecological strategies reflected in gene transcription - a case study of two litter decomposers.</title>
        <authorList>
            <person name="Barbi F."/>
            <person name="Kohler A."/>
            <person name="Barry K."/>
            <person name="Baskaran P."/>
            <person name="Daum C."/>
            <person name="Fauchery L."/>
            <person name="Ihrmark K."/>
            <person name="Kuo A."/>
            <person name="LaButti K."/>
            <person name="Lipzen A."/>
            <person name="Morin E."/>
            <person name="Grigoriev I.V."/>
            <person name="Henrissat B."/>
            <person name="Lindahl B."/>
            <person name="Martin F."/>
        </authorList>
    </citation>
    <scope>NUCLEOTIDE SEQUENCE</scope>
    <source>
        <strain evidence="3">JB14</strain>
    </source>
</reference>